<dbReference type="InterPro" id="IPR029069">
    <property type="entry name" value="HotDog_dom_sf"/>
</dbReference>
<dbReference type="EMBL" id="JACHIT010000002">
    <property type="protein sequence ID" value="MBB5916131.1"/>
    <property type="molecule type" value="Genomic_DNA"/>
</dbReference>
<proteinExistence type="predicted"/>
<dbReference type="Gene3D" id="3.10.129.10">
    <property type="entry name" value="Hotdog Thioesterase"/>
    <property type="match status" value="1"/>
</dbReference>
<dbReference type="InterPro" id="IPR039569">
    <property type="entry name" value="FAS1-like_DH_region"/>
</dbReference>
<protein>
    <submittedName>
        <fullName evidence="2">Acyl dehydratase</fullName>
    </submittedName>
</protein>
<comment type="caution">
    <text evidence="2">The sequence shown here is derived from an EMBL/GenBank/DDBJ whole genome shotgun (WGS) entry which is preliminary data.</text>
</comment>
<evidence type="ECO:0000259" key="1">
    <source>
        <dbReference type="Pfam" id="PF13452"/>
    </source>
</evidence>
<dbReference type="Proteomes" id="UP000540412">
    <property type="component" value="Unassembled WGS sequence"/>
</dbReference>
<dbReference type="AlphaFoldDB" id="A0A7W9PHG0"/>
<dbReference type="RefSeq" id="WP_040752447.1">
    <property type="nucleotide sequence ID" value="NZ_JACHIT010000002.1"/>
</dbReference>
<accession>A0A7W9PHG0</accession>
<name>A0A7W9PHG0_9NOCA</name>
<evidence type="ECO:0000313" key="2">
    <source>
        <dbReference type="EMBL" id="MBB5916131.1"/>
    </source>
</evidence>
<organism evidence="2 3">
    <name type="scientific">Nocardia transvalensis</name>
    <dbReference type="NCBI Taxonomy" id="37333"/>
    <lineage>
        <taxon>Bacteria</taxon>
        <taxon>Bacillati</taxon>
        <taxon>Actinomycetota</taxon>
        <taxon>Actinomycetes</taxon>
        <taxon>Mycobacteriales</taxon>
        <taxon>Nocardiaceae</taxon>
        <taxon>Nocardia</taxon>
    </lineage>
</organism>
<gene>
    <name evidence="2" type="ORF">BJY24_005043</name>
</gene>
<keyword evidence="3" id="KW-1185">Reference proteome</keyword>
<dbReference type="Pfam" id="PF13452">
    <property type="entry name" value="FAS1_DH_region"/>
    <property type="match status" value="1"/>
</dbReference>
<dbReference type="SUPFAM" id="SSF54637">
    <property type="entry name" value="Thioesterase/thiol ester dehydrase-isomerase"/>
    <property type="match status" value="1"/>
</dbReference>
<evidence type="ECO:0000313" key="3">
    <source>
        <dbReference type="Proteomes" id="UP000540412"/>
    </source>
</evidence>
<sequence length="161" mass="17577">MRSDLRAAEDRARALVGAVEHRELGPVRASETVAFARACGERDPRLLDPGAADFEVHPLYLPSLLRGPDGGVDSDYRDDGMFRDEVPGTDGLDVRLMAGGQSVLCHRPVPLGDPVVVRRTLDAVARKGREGSEFLLLTVSKVYRAARAGRLADVTERFIVR</sequence>
<reference evidence="2 3" key="1">
    <citation type="submission" date="2020-08" db="EMBL/GenBank/DDBJ databases">
        <title>Sequencing the genomes of 1000 actinobacteria strains.</title>
        <authorList>
            <person name="Klenk H.-P."/>
        </authorList>
    </citation>
    <scope>NUCLEOTIDE SEQUENCE [LARGE SCALE GENOMIC DNA]</scope>
    <source>
        <strain evidence="2 3">DSM 43582</strain>
    </source>
</reference>
<feature type="domain" description="FAS1-like dehydratase" evidence="1">
    <location>
        <begin position="15"/>
        <end position="143"/>
    </location>
</feature>